<dbReference type="InterPro" id="IPR009755">
    <property type="entry name" value="RMC1_C"/>
</dbReference>
<dbReference type="Pfam" id="PF07035">
    <property type="entry name" value="RMC1_C"/>
    <property type="match status" value="1"/>
</dbReference>
<feature type="compositionally biased region" description="Basic and acidic residues" evidence="1">
    <location>
        <begin position="10"/>
        <end position="67"/>
    </location>
</feature>
<feature type="domain" description="Mic1" evidence="2">
    <location>
        <begin position="793"/>
        <end position="910"/>
    </location>
</feature>
<organism evidence="3 4">
    <name type="scientific">Plasmodium malariae</name>
    <dbReference type="NCBI Taxonomy" id="5858"/>
    <lineage>
        <taxon>Eukaryota</taxon>
        <taxon>Sar</taxon>
        <taxon>Alveolata</taxon>
        <taxon>Apicomplexa</taxon>
        <taxon>Aconoidasida</taxon>
        <taxon>Haemosporida</taxon>
        <taxon>Plasmodiidae</taxon>
        <taxon>Plasmodium</taxon>
        <taxon>Plasmodium (Plasmodium)</taxon>
    </lineage>
</organism>
<dbReference type="EMBL" id="LT594502">
    <property type="protein sequence ID" value="SBT80941.1"/>
    <property type="molecule type" value="Genomic_DNA"/>
</dbReference>
<dbReference type="Proteomes" id="UP000219799">
    <property type="component" value="Chromosome 14"/>
</dbReference>
<dbReference type="GO" id="GO:0035658">
    <property type="term" value="C:Mon1-Ccz1 complex"/>
    <property type="evidence" value="ECO:0007669"/>
    <property type="project" value="InterPro"/>
</dbReference>
<evidence type="ECO:0000256" key="1">
    <source>
        <dbReference type="SAM" id="MobiDB-lite"/>
    </source>
</evidence>
<dbReference type="GO" id="GO:0010506">
    <property type="term" value="P:regulation of autophagy"/>
    <property type="evidence" value="ECO:0007669"/>
    <property type="project" value="InterPro"/>
</dbReference>
<dbReference type="VEuPathDB" id="PlasmoDB:PmUG01_14060700"/>
<accession>A0A1C3L2Y2</accession>
<proteinExistence type="predicted"/>
<protein>
    <recommendedName>
        <fullName evidence="2">Mic1 domain-containing protein</fullName>
    </recommendedName>
</protein>
<dbReference type="GO" id="GO:0005765">
    <property type="term" value="C:lysosomal membrane"/>
    <property type="evidence" value="ECO:0007669"/>
    <property type="project" value="TreeGrafter"/>
</dbReference>
<name>A0A1C3L2Y2_PLAMA</name>
<reference evidence="3 4" key="1">
    <citation type="submission" date="2016-06" db="EMBL/GenBank/DDBJ databases">
        <authorList>
            <consortium name="Pathogen Informatics"/>
        </authorList>
    </citation>
    <scope>NUCLEOTIDE SEQUENCE [LARGE SCALE GENOMIC DNA]</scope>
    <source>
        <strain evidence="3">PmlGA01</strain>
    </source>
</reference>
<dbReference type="AlphaFoldDB" id="A0A1C3L2Y2"/>
<feature type="region of interest" description="Disordered" evidence="1">
    <location>
        <begin position="648"/>
        <end position="703"/>
    </location>
</feature>
<evidence type="ECO:0000313" key="4">
    <source>
        <dbReference type="Proteomes" id="UP000219799"/>
    </source>
</evidence>
<evidence type="ECO:0000259" key="2">
    <source>
        <dbReference type="Pfam" id="PF07035"/>
    </source>
</evidence>
<gene>
    <name evidence="3" type="primary">PmlGA01_140044100</name>
    <name evidence="3" type="ORF">PMLGA01_140044100</name>
</gene>
<dbReference type="InterPro" id="IPR040371">
    <property type="entry name" value="RMC1"/>
</dbReference>
<dbReference type="PANTHER" id="PTHR12897:SF4">
    <property type="entry name" value="REGULATOR OF MON1-CCZ1 COMPLEX"/>
    <property type="match status" value="1"/>
</dbReference>
<evidence type="ECO:0000313" key="3">
    <source>
        <dbReference type="EMBL" id="SBT80941.1"/>
    </source>
</evidence>
<dbReference type="GO" id="GO:0031902">
    <property type="term" value="C:late endosome membrane"/>
    <property type="evidence" value="ECO:0007669"/>
    <property type="project" value="TreeGrafter"/>
</dbReference>
<sequence>MNTQNPSAHPIEKEEDSLIKLTNLEKDKTKPNDKDEKDKMDKMDKKNKKGKEQEDGKGEEKSKRESEEREEEWNEEKPVHGLGAHTKKVIKRNKKNTAVSAYSPAYISEPIYQWEVSSSDRIFYDKVNDFIIHQNVSTKALLVTDIKKNKENYKGVYVKFDKDLCEHICFSINGSFFLYYCINPNRIEISDILNNHNIYLNVEINKLNEYEILGLFWLNNNYNNNNYSSNNNNYSINNNNYSSNNNNNNNNNTIWKEKIENLSSSDFVVVTDNSIEIFKISYDNLIITPLKKHFIKSKYCWYDENSSYIALLSYNKNHVILPYLLSNNNAIKLPKIELNILKTDVINKNDIQIITLYEETYCIHKDFRNGRISFRCLSSTLYFDYVLDLFYNGIVDTFSIDNLFLVFNYSNEKVYIFDVKYKKKTNSFNILNDQSNHTINISYLTYPKSFKTQIDFNHISFKPFNVLIDDQYGNVYKVYMDYDVFMLQICQHFSNLNASVDVLLRRPNCKNRITEIFYLALENDIQIEDFLSIVNIININYRKLIEQCAKKGNTTTTMSVTKTNRKIIQPLESLLKNLGGKTLITEKDIVTDAFHTFMIKKYSLNKKETLFNFSLNVRELEKNKKDKKKSVHIKNETGEKYMLKYKIKKKSQENDKRSGLNISSEMDQTRGDEKNSALVDGNSSNGKKGIKDDGSSGNIGSGNIGNGDIGSGDIGSGVIGSGVIGSGVIGSGDIGIGGDKNARNRSVEYTKNVNCIIEQKDIEKEPHKDIKNEYKLKLNYSELNNMPIFLIYVLEYMKSLLYLNIIPNRILQTFIFDLCIFFKQDNCLRQLLQFYVISDSIEVTKRLFHYWKLTEHPWAYQYCLDMSLRLKEYEMAIHLFLCAKKYLKIINFLRNYNLVDYPISVILQAIENDFDSPDKYIIFNQVLLSLNNWIMYTVLATSEYSECDMCT</sequence>
<feature type="region of interest" description="Disordered" evidence="1">
    <location>
        <begin position="1"/>
        <end position="90"/>
    </location>
</feature>
<dbReference type="PANTHER" id="PTHR12897">
    <property type="entry name" value="COLON CANCER-ASSOCIATED PROTEIN MIC1"/>
    <property type="match status" value="1"/>
</dbReference>